<dbReference type="KEGG" id="csg:Cylst_6529"/>
<evidence type="ECO:0000313" key="2">
    <source>
        <dbReference type="Proteomes" id="UP000010475"/>
    </source>
</evidence>
<accession>K9X743</accession>
<name>K9X743_9NOST</name>
<dbReference type="PATRIC" id="fig|56107.3.peg.7002"/>
<organism evidence="1 2">
    <name type="scientific">Cylindrospermum stagnale PCC 7417</name>
    <dbReference type="NCBI Taxonomy" id="56107"/>
    <lineage>
        <taxon>Bacteria</taxon>
        <taxon>Bacillati</taxon>
        <taxon>Cyanobacteriota</taxon>
        <taxon>Cyanophyceae</taxon>
        <taxon>Nostocales</taxon>
        <taxon>Nostocaceae</taxon>
        <taxon>Cylindrospermum</taxon>
    </lineage>
</organism>
<dbReference type="HOGENOM" id="CLU_167517_0_0_3"/>
<keyword evidence="1" id="KW-0614">Plasmid</keyword>
<geneLocation type="plasmid" evidence="1 2">
    <name>pCYLST.01</name>
</geneLocation>
<proteinExistence type="predicted"/>
<dbReference type="Proteomes" id="UP000010475">
    <property type="component" value="Plasmid pCYLST.01"/>
</dbReference>
<protein>
    <submittedName>
        <fullName evidence="1">Uncharacterized protein</fullName>
    </submittedName>
</protein>
<sequence>MKFQGAVIKEQGVTFAVVVVKEQILDNKTEANKTIQMFQPVFPGIPIVLMAQDFKGSPSYYGRRDISQFMANVPIQSVPWKEYTLN</sequence>
<reference evidence="1 2" key="1">
    <citation type="submission" date="2012-06" db="EMBL/GenBank/DDBJ databases">
        <title>Noncontiguous Finished plasmid 1 of genome of Cylindrospermum stagnale PCC 7417.</title>
        <authorList>
            <consortium name="US DOE Joint Genome Institute"/>
            <person name="Gugger M."/>
            <person name="Coursin T."/>
            <person name="Rippka R."/>
            <person name="Tandeau De Marsac N."/>
            <person name="Huntemann M."/>
            <person name="Wei C.-L."/>
            <person name="Han J."/>
            <person name="Detter J.C."/>
            <person name="Han C."/>
            <person name="Tapia R."/>
            <person name="Davenport K."/>
            <person name="Daligault H."/>
            <person name="Erkkila T."/>
            <person name="Gu W."/>
            <person name="Munk A.C.C."/>
            <person name="Teshima H."/>
            <person name="Xu Y."/>
            <person name="Chain P."/>
            <person name="Chen A."/>
            <person name="Krypides N."/>
            <person name="Mavromatis K."/>
            <person name="Markowitz V."/>
            <person name="Szeto E."/>
            <person name="Ivanova N."/>
            <person name="Mikhailova N."/>
            <person name="Ovchinnikova G."/>
            <person name="Pagani I."/>
            <person name="Pati A."/>
            <person name="Goodwin L."/>
            <person name="Peters L."/>
            <person name="Pitluck S."/>
            <person name="Woyke T."/>
            <person name="Kerfeld C."/>
        </authorList>
    </citation>
    <scope>NUCLEOTIDE SEQUENCE [LARGE SCALE GENOMIC DNA]</scope>
    <source>
        <strain evidence="1 2">PCC 7417</strain>
        <plasmid evidence="2">Plasmid pCYLST.01</plasmid>
    </source>
</reference>
<dbReference type="OrthoDB" id="960855at2"/>
<keyword evidence="2" id="KW-1185">Reference proteome</keyword>
<gene>
    <name evidence="1" type="ORF">Cylst_6529</name>
</gene>
<dbReference type="EMBL" id="CP003643">
    <property type="protein sequence ID" value="AFZ28308.1"/>
    <property type="molecule type" value="Genomic_DNA"/>
</dbReference>
<evidence type="ECO:0000313" key="1">
    <source>
        <dbReference type="EMBL" id="AFZ28308.1"/>
    </source>
</evidence>
<dbReference type="AlphaFoldDB" id="K9X743"/>
<dbReference type="RefSeq" id="WP_015328353.1">
    <property type="nucleotide sequence ID" value="NC_020050.1"/>
</dbReference>